<dbReference type="AlphaFoldDB" id="M1K7Z5"/>
<dbReference type="InterPro" id="IPR041470">
    <property type="entry name" value="GCP_N"/>
</dbReference>
<dbReference type="VEuPathDB" id="MicrosporidiaDB:AEWD_050680"/>
<reference evidence="3" key="1">
    <citation type="journal article" date="2013" name="Eukaryot. Cell">
        <title>Extremely Reduced Levels of Heterozygosity in the Vertebrate Pathogen Encephalitozoon cuniculi.</title>
        <authorList>
            <person name="Selman M."/>
            <person name="Sak B."/>
            <person name="Kvac M."/>
            <person name="Farinelli L."/>
            <person name="Weiss L.M."/>
            <person name="Corradi N."/>
        </authorList>
    </citation>
    <scope>NUCLEOTIDE SEQUENCE</scope>
</reference>
<name>M1K7Z5_ENCCN</name>
<proteinExistence type="predicted"/>
<protein>
    <recommendedName>
        <fullName evidence="2">Gamma tubulin complex component protein N-terminal domain-containing protein</fullName>
    </recommendedName>
</protein>
<feature type="domain" description="Gamma tubulin complex component protein N-terminal" evidence="2">
    <location>
        <begin position="21"/>
        <end position="250"/>
    </location>
</feature>
<dbReference type="Pfam" id="PF17681">
    <property type="entry name" value="GCP_N_terminal"/>
    <property type="match status" value="1"/>
</dbReference>
<gene>
    <name evidence="3" type="ORF">ECU05_0700</name>
</gene>
<dbReference type="GO" id="GO:0005874">
    <property type="term" value="C:microtubule"/>
    <property type="evidence" value="ECO:0007669"/>
    <property type="project" value="UniProtKB-KW"/>
</dbReference>
<evidence type="ECO:0000256" key="1">
    <source>
        <dbReference type="ARBA" id="ARBA00022701"/>
    </source>
</evidence>
<dbReference type="VEuPathDB" id="MicrosporidiaDB:AEWR_050680"/>
<dbReference type="VEuPathDB" id="MicrosporidiaDB:M970_050680"/>
<keyword evidence="1" id="KW-0493">Microtubule</keyword>
<organism evidence="3">
    <name type="scientific">Encephalitozoon cuniculi</name>
    <name type="common">Microsporidian parasite</name>
    <dbReference type="NCBI Taxonomy" id="6035"/>
    <lineage>
        <taxon>Eukaryota</taxon>
        <taxon>Fungi</taxon>
        <taxon>Fungi incertae sedis</taxon>
        <taxon>Microsporidia</taxon>
        <taxon>Unikaryonidae</taxon>
        <taxon>Encephalitozoon</taxon>
    </lineage>
</organism>
<sequence length="540" mass="62780">MDKEGYGDRMELEDGRHAIMLENLFYLLCGLDATHMKVGVKDKQYAVVADPTYPPQLVFPFESLAVNVRVLSKFVLKSQYSSDTIREIVGDCFESKVSRYLGDLMALRKQTGDLEALVVSLRGWIEEFEEMREIVDEIRNISGVKILNHLKKRRDKTVRFLGLYDELIHPCKQKIKEEVSSWITEGLIPGSGFMVRKSDSLGGFTECVWADCYTIVEENVPYFLEEDKRLIYNCGRVINLGKRILGRNIFHGSTKEYKDLGLTSLSAYLSTQLMESLRHDVAKELDVMHRYLLMNESSLYLDIFEELGDEMFSPSERTIAKMNAIKESRHVRGLFFRKSDTAINEYILQILNVQMQPRQRVRLTMLQTLTVEYSPCILGNFLAPRTVSELEIIFRFLFTLTALSYYMGKFKKFRFARMVTAVIDKFRFSIHSKMRPMGVEKDMDHVRDTLLANIKRWLRDLYLTSEKAYYAWSGFFDLCFDFLDVECKSALDQREIKSFEDKLFESIACLKDVLEATDHNDLFIHFLSGTRWAKVHGISM</sequence>
<dbReference type="VEuPathDB" id="MicrosporidiaDB:ECU05_0700"/>
<dbReference type="VEuPathDB" id="MicrosporidiaDB:AEWQ_050680"/>
<evidence type="ECO:0000313" key="3">
    <source>
        <dbReference type="EMBL" id="AGE95372.1"/>
    </source>
</evidence>
<evidence type="ECO:0000259" key="2">
    <source>
        <dbReference type="Pfam" id="PF17681"/>
    </source>
</evidence>
<dbReference type="EMBL" id="KC513607">
    <property type="protein sequence ID" value="AGE95372.1"/>
    <property type="molecule type" value="Genomic_DNA"/>
</dbReference>
<accession>M1K7Z5</accession>